<dbReference type="RefSeq" id="WP_166434564.1">
    <property type="nucleotide sequence ID" value="NZ_CABJCG010000020.1"/>
</dbReference>
<dbReference type="EMBL" id="FOIM01000023">
    <property type="protein sequence ID" value="SET99221.1"/>
    <property type="molecule type" value="Genomic_DNA"/>
</dbReference>
<dbReference type="PIRSF" id="PIRSF006054">
    <property type="entry name" value="UCP006054"/>
    <property type="match status" value="1"/>
</dbReference>
<evidence type="ECO:0000313" key="2">
    <source>
        <dbReference type="EMBL" id="SET99221.1"/>
    </source>
</evidence>
<keyword evidence="3" id="KW-1185">Reference proteome</keyword>
<dbReference type="GO" id="GO:0080146">
    <property type="term" value="F:L-cysteine desulfhydrase activity"/>
    <property type="evidence" value="ECO:0007669"/>
    <property type="project" value="TreeGrafter"/>
</dbReference>
<dbReference type="PANTHER" id="PTHR30501:SF2">
    <property type="entry name" value="UPF0597 PROTEIN YHAM"/>
    <property type="match status" value="1"/>
</dbReference>
<dbReference type="InterPro" id="IPR005130">
    <property type="entry name" value="Ser_deHydtase-like_asu"/>
</dbReference>
<organism evidence="2 3">
    <name type="scientific">Enterocloster lavalensis</name>
    <dbReference type="NCBI Taxonomy" id="460384"/>
    <lineage>
        <taxon>Bacteria</taxon>
        <taxon>Bacillati</taxon>
        <taxon>Bacillota</taxon>
        <taxon>Clostridia</taxon>
        <taxon>Lachnospirales</taxon>
        <taxon>Lachnospiraceae</taxon>
        <taxon>Enterocloster</taxon>
    </lineage>
</organism>
<dbReference type="Pfam" id="PF03313">
    <property type="entry name" value="SDH_alpha"/>
    <property type="match status" value="1"/>
</dbReference>
<sequence length="433" mass="46197">MNQELLEILRKEVKPALGCTGPIGVCFGAAQAYDAIGGEIKRIVAKIDWGMASKIDDVAFPGTEMLGVEMAIALGAVCGDPKAGLEVLHNVTPEGEQKARKVAELVEVHPMWERKDMNIYIDITIETDRGTGRSVTAERSDGLILKERNGEVIEQYEKDKGAQDAASPMLKYKVKDFYEFATTTPIEEFDLLLKAAELNTELANETITRNLGAGIGTALYNSQDGNLITKAKAYAAAGCEARMSGVNRPAMSCANKGNVGIAASMPIVVQARELGLGDEAMQRGIALSYCLAIAIIHRIGKDPSMCSCEVAAAIGVAAGTVLLHGGTQQQVENAIQNTIPNIFGVVCDGAKLACALRISSGTGIGIEAANLALAGVRLANNQGVLAANADESINMIGHTALYAMVDSDRELSRQIFAKRKPFPLMRFEDRQKQ</sequence>
<evidence type="ECO:0000313" key="3">
    <source>
        <dbReference type="Proteomes" id="UP000198508"/>
    </source>
</evidence>
<reference evidence="3" key="1">
    <citation type="submission" date="2016-10" db="EMBL/GenBank/DDBJ databases">
        <authorList>
            <person name="Varghese N."/>
            <person name="Submissions S."/>
        </authorList>
    </citation>
    <scope>NUCLEOTIDE SEQUENCE [LARGE SCALE GENOMIC DNA]</scope>
    <source>
        <strain evidence="3">NLAE-zl-G277</strain>
    </source>
</reference>
<protein>
    <submittedName>
        <fullName evidence="2">L-cysteine desulfidase</fullName>
    </submittedName>
</protein>
<dbReference type="STRING" id="460384.SAMN05216313_1237"/>
<dbReference type="GeneID" id="93279333"/>
<accession>A0A1I0IQ47</accession>
<gene>
    <name evidence="2" type="ORF">SAMN05216313_1237</name>
</gene>
<dbReference type="GO" id="GO:0019450">
    <property type="term" value="P:L-cysteine catabolic process to pyruvate"/>
    <property type="evidence" value="ECO:0007669"/>
    <property type="project" value="TreeGrafter"/>
</dbReference>
<proteinExistence type="predicted"/>
<dbReference type="PANTHER" id="PTHR30501">
    <property type="entry name" value="UPF0597 PROTEIN YHAM"/>
    <property type="match status" value="1"/>
</dbReference>
<dbReference type="Proteomes" id="UP000198508">
    <property type="component" value="Unassembled WGS sequence"/>
</dbReference>
<name>A0A1I0IQ47_9FIRM</name>
<evidence type="ECO:0000259" key="1">
    <source>
        <dbReference type="Pfam" id="PF03313"/>
    </source>
</evidence>
<dbReference type="AlphaFoldDB" id="A0A1I0IQ47"/>
<feature type="domain" description="Serine dehydratase-like alpha subunit" evidence="1">
    <location>
        <begin position="83"/>
        <end position="409"/>
    </location>
</feature>
<dbReference type="InterPro" id="IPR021144">
    <property type="entry name" value="UPF0597"/>
</dbReference>